<name>A0AC61KXP9_9EURY</name>
<evidence type="ECO:0000313" key="1">
    <source>
        <dbReference type="EMBL" id="PXF55419.1"/>
    </source>
</evidence>
<evidence type="ECO:0000313" key="2">
    <source>
        <dbReference type="Proteomes" id="UP000248329"/>
    </source>
</evidence>
<organism evidence="1 2">
    <name type="scientific">Candidatus Methanogaster sp</name>
    <dbReference type="NCBI Taxonomy" id="3386292"/>
    <lineage>
        <taxon>Archaea</taxon>
        <taxon>Methanobacteriati</taxon>
        <taxon>Methanobacteriota</taxon>
        <taxon>Stenosarchaea group</taxon>
        <taxon>Methanomicrobia</taxon>
        <taxon>Methanosarcinales</taxon>
        <taxon>ANME-2 cluster</taxon>
        <taxon>Candidatus Methanogasteraceae</taxon>
        <taxon>Candidatus Methanogaster</taxon>
    </lineage>
</organism>
<proteinExistence type="predicted"/>
<feature type="non-terminal residue" evidence="1">
    <location>
        <position position="1"/>
    </location>
</feature>
<gene>
    <name evidence="1" type="ORF">C4B59_17485</name>
</gene>
<accession>A0AC61KXP9</accession>
<comment type="caution">
    <text evidence="1">The sequence shown here is derived from an EMBL/GenBank/DDBJ whole genome shotgun (WGS) entry which is preliminary data.</text>
</comment>
<dbReference type="EMBL" id="PQXF01000132">
    <property type="protein sequence ID" value="PXF55419.1"/>
    <property type="molecule type" value="Genomic_DNA"/>
</dbReference>
<sequence length="37" mass="3780">LQMAAGSIPADPAADVNSDGAVTSLDALLMLQYCKTQ</sequence>
<protein>
    <submittedName>
        <fullName evidence="1">Uncharacterized protein</fullName>
    </submittedName>
</protein>
<reference evidence="1" key="1">
    <citation type="submission" date="2018-01" db="EMBL/GenBank/DDBJ databases">
        <authorList>
            <person name="Krukenberg V."/>
        </authorList>
    </citation>
    <scope>NUCLEOTIDE SEQUENCE</scope>
    <source>
        <strain evidence="1">E20ANME2</strain>
    </source>
</reference>
<dbReference type="Proteomes" id="UP000248329">
    <property type="component" value="Unassembled WGS sequence"/>
</dbReference>